<proteinExistence type="inferred from homology"/>
<dbReference type="GO" id="GO:0016282">
    <property type="term" value="C:eukaryotic 43S preinitiation complex"/>
    <property type="evidence" value="ECO:0007669"/>
    <property type="project" value="UniProtKB-UniRule"/>
</dbReference>
<accession>A0A7S1FPR6</accession>
<keyword evidence="3 4" id="KW-0648">Protein biosynthesis</keyword>
<dbReference type="PANTHER" id="PTHR13242">
    <property type="entry name" value="EUKARYOTIC TRANSLATION INITIATION FACTOR 3"/>
    <property type="match status" value="1"/>
</dbReference>
<name>A0A7S1FPR6_9STRA</name>
<keyword evidence="2 4" id="KW-0396">Initiation factor</keyword>
<reference evidence="5" key="1">
    <citation type="submission" date="2021-01" db="EMBL/GenBank/DDBJ databases">
        <authorList>
            <person name="Corre E."/>
            <person name="Pelletier E."/>
            <person name="Niang G."/>
            <person name="Scheremetjew M."/>
            <person name="Finn R."/>
            <person name="Kale V."/>
            <person name="Holt S."/>
            <person name="Cochrane G."/>
            <person name="Meng A."/>
            <person name="Brown T."/>
            <person name="Cohen L."/>
        </authorList>
    </citation>
    <scope>NUCLEOTIDE SEQUENCE</scope>
    <source>
        <strain evidence="5">308</strain>
    </source>
</reference>
<protein>
    <recommendedName>
        <fullName evidence="4">Eukaryotic translation initiation factor 3 subunit L</fullName>
        <shortName evidence="4">eIF3l</shortName>
    </recommendedName>
</protein>
<dbReference type="GO" id="GO:0033290">
    <property type="term" value="C:eukaryotic 48S preinitiation complex"/>
    <property type="evidence" value="ECO:0007669"/>
    <property type="project" value="UniProtKB-UniRule"/>
</dbReference>
<evidence type="ECO:0000256" key="4">
    <source>
        <dbReference type="HAMAP-Rule" id="MF_03011"/>
    </source>
</evidence>
<dbReference type="AlphaFoldDB" id="A0A7S1FPR6"/>
<keyword evidence="1 4" id="KW-0963">Cytoplasm</keyword>
<dbReference type="GO" id="GO:0005852">
    <property type="term" value="C:eukaryotic translation initiation factor 3 complex"/>
    <property type="evidence" value="ECO:0007669"/>
    <property type="project" value="UniProtKB-UniRule"/>
</dbReference>
<organism evidence="5">
    <name type="scientific">Corethron hystrix</name>
    <dbReference type="NCBI Taxonomy" id="216773"/>
    <lineage>
        <taxon>Eukaryota</taxon>
        <taxon>Sar</taxon>
        <taxon>Stramenopiles</taxon>
        <taxon>Ochrophyta</taxon>
        <taxon>Bacillariophyta</taxon>
        <taxon>Coscinodiscophyceae</taxon>
        <taxon>Corethrophycidae</taxon>
        <taxon>Corethrales</taxon>
        <taxon>Corethraceae</taxon>
        <taxon>Corethron</taxon>
    </lineage>
</organism>
<dbReference type="EMBL" id="HBFR01010201">
    <property type="protein sequence ID" value="CAD8880202.1"/>
    <property type="molecule type" value="Transcribed_RNA"/>
</dbReference>
<dbReference type="Pfam" id="PF10255">
    <property type="entry name" value="Paf67"/>
    <property type="match status" value="1"/>
</dbReference>
<comment type="similarity">
    <text evidence="4">Belongs to the eIF-3 subunit L family.</text>
</comment>
<dbReference type="InterPro" id="IPR019382">
    <property type="entry name" value="eIF3l"/>
</dbReference>
<dbReference type="GO" id="GO:0001732">
    <property type="term" value="P:formation of cytoplasmic translation initiation complex"/>
    <property type="evidence" value="ECO:0007669"/>
    <property type="project" value="UniProtKB-UniRule"/>
</dbReference>
<dbReference type="HAMAP" id="MF_03011">
    <property type="entry name" value="eIF3l"/>
    <property type="match status" value="1"/>
</dbReference>
<evidence type="ECO:0000256" key="3">
    <source>
        <dbReference type="ARBA" id="ARBA00022917"/>
    </source>
</evidence>
<comment type="function">
    <text evidence="4">Component of the eukaryotic translation initiation factor 3 (eIF-3) complex, which is involved in protein synthesis of a specialized repertoire of mRNAs and, together with other initiation factors, stimulates binding of mRNA and methionyl-tRNAi to the 40S ribosome. The eIF-3 complex specifically targets and initiates translation of a subset of mRNAs involved in cell proliferation.</text>
</comment>
<sequence length="554" mass="61388">MSSGGPPKAASADERDACIPDTVKNFVFDLHDACRRSQSAVEARNLYVVEYRSLCEKYFSNCAWPSSSGISSECNADPIFLALYGELTTRHYHGTCRTTVADRIDSWSTYRHLFDTLLNLANDPGADTMGGLYVPAEWAFAAVNEFVYQFQAFCQFRTNVVGRKEHEMKVLRENRDAWAVETVMFYLHGLVRIAGLDGEEDAPAATQGHRVFGTYAAVGLSRLECLLGDYTSCLAALKPLRHVMHSIIHPPPLPLENSTGGPPVTPKTAFADPLHGIVPARATVAYHAGVSYLLLRRYRDAARIMSPMAAFLLRGLKNGTLRRLVGSEQLPKLNERMVTLLAILTHICPGCTPCVAEEVRTQIRDRHGETLAKIDAGDEGYEDLFAHACPKFVCPAVPNYDRAPGGAAGASQDASKSAYNLQVRQFISEVTNHGPLRKLRSYLRLYTSIRADKMAAFNDLSVSNLAELLCGYKLKMFQLERKDDADTISPPTLDVVSALEGSVRSALDVTYFVDKDMIHVEEDSKKMRFDEYFLKQIGACNEVLEDIQTIPITI</sequence>
<dbReference type="GO" id="GO:0003743">
    <property type="term" value="F:translation initiation factor activity"/>
    <property type="evidence" value="ECO:0007669"/>
    <property type="project" value="UniProtKB-UniRule"/>
</dbReference>
<evidence type="ECO:0000313" key="5">
    <source>
        <dbReference type="EMBL" id="CAD8880202.1"/>
    </source>
</evidence>
<dbReference type="PANTHER" id="PTHR13242:SF0">
    <property type="entry name" value="EUKARYOTIC TRANSLATION INITIATION FACTOR 3 SUBUNIT L"/>
    <property type="match status" value="1"/>
</dbReference>
<comment type="subunit">
    <text evidence="4">Component of the eukaryotic translation initiation factor 3 (eIF-3) complex.</text>
</comment>
<evidence type="ECO:0000256" key="1">
    <source>
        <dbReference type="ARBA" id="ARBA00022490"/>
    </source>
</evidence>
<comment type="subcellular location">
    <subcellularLocation>
        <location evidence="4">Cytoplasm</location>
    </subcellularLocation>
</comment>
<evidence type="ECO:0000256" key="2">
    <source>
        <dbReference type="ARBA" id="ARBA00022540"/>
    </source>
</evidence>
<gene>
    <name evidence="5" type="ORF">CHYS00102_LOCUS7387</name>
</gene>